<dbReference type="PROSITE" id="PS51257">
    <property type="entry name" value="PROKAR_LIPOPROTEIN"/>
    <property type="match status" value="1"/>
</dbReference>
<dbReference type="AlphaFoldDB" id="A0A147EBZ4"/>
<dbReference type="Pfam" id="PF00144">
    <property type="entry name" value="Beta-lactamase"/>
    <property type="match status" value="1"/>
</dbReference>
<dbReference type="InterPro" id="IPR001466">
    <property type="entry name" value="Beta-lactam-related"/>
</dbReference>
<feature type="signal peptide" evidence="1">
    <location>
        <begin position="1"/>
        <end position="26"/>
    </location>
</feature>
<evidence type="ECO:0000313" key="3">
    <source>
        <dbReference type="EMBL" id="KTR81948.1"/>
    </source>
</evidence>
<dbReference type="InterPro" id="IPR050491">
    <property type="entry name" value="AmpC-like"/>
</dbReference>
<dbReference type="PANTHER" id="PTHR46825">
    <property type="entry name" value="D-ALANYL-D-ALANINE-CARBOXYPEPTIDASE/ENDOPEPTIDASE AMPH"/>
    <property type="match status" value="1"/>
</dbReference>
<evidence type="ECO:0000313" key="4">
    <source>
        <dbReference type="Proteomes" id="UP000070810"/>
    </source>
</evidence>
<organism evidence="3 4">
    <name type="scientific">Leucobacter chromiiresistens</name>
    <dbReference type="NCBI Taxonomy" id="1079994"/>
    <lineage>
        <taxon>Bacteria</taxon>
        <taxon>Bacillati</taxon>
        <taxon>Actinomycetota</taxon>
        <taxon>Actinomycetes</taxon>
        <taxon>Micrococcales</taxon>
        <taxon>Microbacteriaceae</taxon>
        <taxon>Leucobacter</taxon>
    </lineage>
</organism>
<dbReference type="RefSeq" id="WP_058594640.1">
    <property type="nucleotide sequence ID" value="NZ_LDRK01000106.1"/>
</dbReference>
<feature type="domain" description="Beta-lactamase-related" evidence="2">
    <location>
        <begin position="51"/>
        <end position="374"/>
    </location>
</feature>
<comment type="caution">
    <text evidence="3">The sequence shown here is derived from an EMBL/GenBank/DDBJ whole genome shotgun (WGS) entry which is preliminary data.</text>
</comment>
<proteinExistence type="predicted"/>
<dbReference type="EMBL" id="LDRK01000106">
    <property type="protein sequence ID" value="KTR81948.1"/>
    <property type="molecule type" value="Genomic_DNA"/>
</dbReference>
<evidence type="ECO:0000256" key="1">
    <source>
        <dbReference type="SAM" id="SignalP"/>
    </source>
</evidence>
<sequence length="418" mass="43547">MIPRFAPRTRLLAVGAIIVASLGLTACTGGGSVTSAADVNTVDEALATGIDDAVASAMQQSGSTEAIVGVWDNAGGEYLRGYGDSGVDGSTLIRGAQATQPVMCALMLDLAAEGRIDLDGKVSDDLTRQSDIEDVTYRQLCDMRSGLIDYKGAFTDIFANNPTRPWAEQELIAQGLSQSPGSWPGLDFHQSDTNIVLLARALKVKTGEDLPDLLRNHVYSDAGMGSTYFPDLSSTTVNGETLQGLTYPSSGGKAVCDAEPVEVSEVSPSMLAGAGATVTTATDLKRFYDSYLGGAFGEDSAGLITEAFPTKNPARDENGEPTEEIAAEGRLWSFGVEKIGPLYGRTGAMTGTLTAAYTDPESGFSVVVALNNSSAGTGFVQSLALKLAALAQAQGVAPELTWTVEQQDEALANTAVCQ</sequence>
<keyword evidence="4" id="KW-1185">Reference proteome</keyword>
<dbReference type="PANTHER" id="PTHR46825:SF7">
    <property type="entry name" value="D-ALANYL-D-ALANINE CARBOXYPEPTIDASE"/>
    <property type="match status" value="1"/>
</dbReference>
<dbReference type="Proteomes" id="UP000070810">
    <property type="component" value="Unassembled WGS sequence"/>
</dbReference>
<accession>A0A147EBZ4</accession>
<dbReference type="Gene3D" id="3.40.710.10">
    <property type="entry name" value="DD-peptidase/beta-lactamase superfamily"/>
    <property type="match status" value="1"/>
</dbReference>
<dbReference type="PATRIC" id="fig|1079994.3.peg.192"/>
<protein>
    <submittedName>
        <fullName evidence="3">Beta-lactamase</fullName>
    </submittedName>
</protein>
<dbReference type="OrthoDB" id="3174977at2"/>
<keyword evidence="1" id="KW-0732">Signal</keyword>
<name>A0A147EBZ4_9MICO</name>
<gene>
    <name evidence="3" type="ORF">NS354_11670</name>
</gene>
<reference evidence="3 4" key="1">
    <citation type="journal article" date="2016" name="Front. Microbiol.">
        <title>Genomic Resource of Rice Seed Associated Bacteria.</title>
        <authorList>
            <person name="Midha S."/>
            <person name="Bansal K."/>
            <person name="Sharma S."/>
            <person name="Kumar N."/>
            <person name="Patil P.P."/>
            <person name="Chaudhry V."/>
            <person name="Patil P.B."/>
        </authorList>
    </citation>
    <scope>NUCLEOTIDE SEQUENCE [LARGE SCALE GENOMIC DNA]</scope>
    <source>
        <strain evidence="3 4">NS354</strain>
    </source>
</reference>
<feature type="chain" id="PRO_5039690610" evidence="1">
    <location>
        <begin position="27"/>
        <end position="418"/>
    </location>
</feature>
<dbReference type="InterPro" id="IPR012338">
    <property type="entry name" value="Beta-lactam/transpept-like"/>
</dbReference>
<evidence type="ECO:0000259" key="2">
    <source>
        <dbReference type="Pfam" id="PF00144"/>
    </source>
</evidence>
<dbReference type="SUPFAM" id="SSF56601">
    <property type="entry name" value="beta-lactamase/transpeptidase-like"/>
    <property type="match status" value="1"/>
</dbReference>